<reference evidence="5 6" key="1">
    <citation type="journal article" date="2016" name="Nat. Commun.">
        <title>Thousands of microbial genomes shed light on interconnected biogeochemical processes in an aquifer system.</title>
        <authorList>
            <person name="Anantharaman K."/>
            <person name="Brown C.T."/>
            <person name="Hug L.A."/>
            <person name="Sharon I."/>
            <person name="Castelle C.J."/>
            <person name="Probst A.J."/>
            <person name="Thomas B.C."/>
            <person name="Singh A."/>
            <person name="Wilkins M.J."/>
            <person name="Karaoz U."/>
            <person name="Brodie E.L."/>
            <person name="Williams K.H."/>
            <person name="Hubbard S.S."/>
            <person name="Banfield J.F."/>
        </authorList>
    </citation>
    <scope>NUCLEOTIDE SEQUENCE [LARGE SCALE GENOMIC DNA]</scope>
</reference>
<name>A0A1F2WGM3_9ACTN</name>
<feature type="signal peptide" evidence="3">
    <location>
        <begin position="1"/>
        <end position="22"/>
    </location>
</feature>
<dbReference type="Gene3D" id="3.40.50.2300">
    <property type="match status" value="2"/>
</dbReference>
<dbReference type="PANTHER" id="PTHR30483">
    <property type="entry name" value="LEUCINE-SPECIFIC-BINDING PROTEIN"/>
    <property type="match status" value="1"/>
</dbReference>
<evidence type="ECO:0000313" key="5">
    <source>
        <dbReference type="EMBL" id="OFW55981.1"/>
    </source>
</evidence>
<dbReference type="InterPro" id="IPR028082">
    <property type="entry name" value="Peripla_BP_I"/>
</dbReference>
<evidence type="ECO:0000256" key="2">
    <source>
        <dbReference type="ARBA" id="ARBA00022729"/>
    </source>
</evidence>
<dbReference type="CDD" id="cd06333">
    <property type="entry name" value="PBP1_ABC_RPA1789-like"/>
    <property type="match status" value="1"/>
</dbReference>
<comment type="similarity">
    <text evidence="1">Belongs to the leucine-binding protein family.</text>
</comment>
<dbReference type="InterPro" id="IPR051010">
    <property type="entry name" value="BCAA_transport"/>
</dbReference>
<gene>
    <name evidence="5" type="ORF">A2Y75_04500</name>
</gene>
<dbReference type="SUPFAM" id="SSF53822">
    <property type="entry name" value="Periplasmic binding protein-like I"/>
    <property type="match status" value="1"/>
</dbReference>
<accession>A0A1F2WGM3</accession>
<evidence type="ECO:0000259" key="4">
    <source>
        <dbReference type="Pfam" id="PF13458"/>
    </source>
</evidence>
<feature type="domain" description="Leucine-binding protein" evidence="4">
    <location>
        <begin position="30"/>
        <end position="379"/>
    </location>
</feature>
<dbReference type="AlphaFoldDB" id="A0A1F2WGM3"/>
<dbReference type="STRING" id="1797197.A2Y75_04500"/>
<dbReference type="EMBL" id="MELK01000050">
    <property type="protein sequence ID" value="OFW55981.1"/>
    <property type="molecule type" value="Genomic_DNA"/>
</dbReference>
<evidence type="ECO:0000256" key="1">
    <source>
        <dbReference type="ARBA" id="ARBA00010062"/>
    </source>
</evidence>
<dbReference type="Pfam" id="PF13458">
    <property type="entry name" value="Peripla_BP_6"/>
    <property type="match status" value="1"/>
</dbReference>
<protein>
    <recommendedName>
        <fullName evidence="4">Leucine-binding protein domain-containing protein</fullName>
    </recommendedName>
</protein>
<comment type="caution">
    <text evidence="5">The sequence shown here is derived from an EMBL/GenBank/DDBJ whole genome shotgun (WGS) entry which is preliminary data.</text>
</comment>
<evidence type="ECO:0000256" key="3">
    <source>
        <dbReference type="SAM" id="SignalP"/>
    </source>
</evidence>
<proteinExistence type="inferred from homology"/>
<evidence type="ECO:0000313" key="6">
    <source>
        <dbReference type="Proteomes" id="UP000177876"/>
    </source>
</evidence>
<organism evidence="5 6">
    <name type="scientific">Candidatus Solincola sediminis</name>
    <dbReference type="NCBI Taxonomy" id="1797199"/>
    <lineage>
        <taxon>Bacteria</taxon>
        <taxon>Bacillati</taxon>
        <taxon>Actinomycetota</taxon>
        <taxon>Candidatus Geothermincolia</taxon>
        <taxon>Candidatus Geothermincolales</taxon>
        <taxon>Candidatus Geothermincolaceae</taxon>
        <taxon>Candidatus Solincola</taxon>
    </lineage>
</organism>
<sequence length="391" mass="41338">MIVLLSLIALAMSAVLITGCGSGDGGTKEPIKIGVVLSESGSNQPLGAPEKKAIELFEERINESGGIGGHDVEVIIKDDASDASKAQQAAVELIEQEDVVALIGSSGTGPTISMKQEATKNEIPQVCMAAGANIMDGDFTWIFRTPPTATEAGRKVLAYIEKVLNLKRIALLYDTNPFGTDGKAVIEGNAGEYGLQVVASEGYKTDESESGMDTHLTNVQTSNPDLVLVWGTNPGPAIIAKRMKDKGMSQPYIGSHGIANQSFIKLAGDAANGVVFPGGKLLIYKEVLDPSSAEYKAIDEFATAYMDRYGEKVDTFAGHGWDAMLIITEALKRAGADATRSELRDAIEETQGVVGSAGIFNYTASDHNGLTPDDLVMVDIANGQWEPGQQP</sequence>
<dbReference type="InterPro" id="IPR028081">
    <property type="entry name" value="Leu-bd"/>
</dbReference>
<dbReference type="PANTHER" id="PTHR30483:SF38">
    <property type="entry name" value="BLR7848 PROTEIN"/>
    <property type="match status" value="1"/>
</dbReference>
<dbReference type="Proteomes" id="UP000177876">
    <property type="component" value="Unassembled WGS sequence"/>
</dbReference>
<keyword evidence="2 3" id="KW-0732">Signal</keyword>
<feature type="chain" id="PRO_5038419566" description="Leucine-binding protein domain-containing protein" evidence="3">
    <location>
        <begin position="23"/>
        <end position="391"/>
    </location>
</feature>